<organism evidence="2 3">
    <name type="scientific">Mytilus edulis</name>
    <name type="common">Blue mussel</name>
    <dbReference type="NCBI Taxonomy" id="6550"/>
    <lineage>
        <taxon>Eukaryota</taxon>
        <taxon>Metazoa</taxon>
        <taxon>Spiralia</taxon>
        <taxon>Lophotrochozoa</taxon>
        <taxon>Mollusca</taxon>
        <taxon>Bivalvia</taxon>
        <taxon>Autobranchia</taxon>
        <taxon>Pteriomorphia</taxon>
        <taxon>Mytilida</taxon>
        <taxon>Mytiloidea</taxon>
        <taxon>Mytilidae</taxon>
        <taxon>Mytilinae</taxon>
        <taxon>Mytilus</taxon>
    </lineage>
</organism>
<dbReference type="PANTHER" id="PTHR21301">
    <property type="entry name" value="REVERSE TRANSCRIPTASE"/>
    <property type="match status" value="1"/>
</dbReference>
<reference evidence="2" key="1">
    <citation type="submission" date="2021-03" db="EMBL/GenBank/DDBJ databases">
        <authorList>
            <person name="Bekaert M."/>
        </authorList>
    </citation>
    <scope>NUCLEOTIDE SEQUENCE</scope>
</reference>
<evidence type="ECO:0000313" key="2">
    <source>
        <dbReference type="EMBL" id="CAG2219166.1"/>
    </source>
</evidence>
<dbReference type="InterPro" id="IPR058912">
    <property type="entry name" value="HTH_animal"/>
</dbReference>
<comment type="caution">
    <text evidence="2">The sequence shown here is derived from an EMBL/GenBank/DDBJ whole genome shotgun (WGS) entry which is preliminary data.</text>
</comment>
<keyword evidence="3" id="KW-1185">Reference proteome</keyword>
<gene>
    <name evidence="2" type="ORF">MEDL_32708</name>
</gene>
<dbReference type="EMBL" id="CAJPWZ010001624">
    <property type="protein sequence ID" value="CAG2219166.1"/>
    <property type="molecule type" value="Genomic_DNA"/>
</dbReference>
<evidence type="ECO:0000313" key="3">
    <source>
        <dbReference type="Proteomes" id="UP000683360"/>
    </source>
</evidence>
<protein>
    <recommendedName>
        <fullName evidence="1">Helix-turn-helix domain-containing protein</fullName>
    </recommendedName>
</protein>
<name>A0A8S3SKK4_MYTED</name>
<evidence type="ECO:0000259" key="1">
    <source>
        <dbReference type="Pfam" id="PF26215"/>
    </source>
</evidence>
<proteinExistence type="predicted"/>
<accession>A0A8S3SKK4</accession>
<dbReference type="PANTHER" id="PTHR21301:SF10">
    <property type="entry name" value="REVERSE TRANSCRIPTASE DOMAIN-CONTAINING PROTEIN"/>
    <property type="match status" value="1"/>
</dbReference>
<sequence>MYINFYSNHPKHVKLNIPFNLASRIIAITSTDILRNKRLEDVKAYLKKQQYPEQVINKGIQKALTKGPIVTESRQSETTEESSNNLNKIIPFVTAYNPRDCDIFSFMRQIETNLHKNERMDKVLQKKRIINSKRQSKSMKRYLTSSKFDFNETVPIVKNNVPINDV</sequence>
<dbReference type="Proteomes" id="UP000683360">
    <property type="component" value="Unassembled WGS sequence"/>
</dbReference>
<feature type="domain" description="Helix-turn-helix" evidence="1">
    <location>
        <begin position="1"/>
        <end position="61"/>
    </location>
</feature>
<dbReference type="Pfam" id="PF26215">
    <property type="entry name" value="HTH_animal"/>
    <property type="match status" value="1"/>
</dbReference>
<dbReference type="AlphaFoldDB" id="A0A8S3SKK4"/>
<dbReference type="OrthoDB" id="6138255at2759"/>